<feature type="transmembrane region" description="Helical" evidence="2">
    <location>
        <begin position="184"/>
        <end position="203"/>
    </location>
</feature>
<feature type="transmembrane region" description="Helical" evidence="2">
    <location>
        <begin position="82"/>
        <end position="107"/>
    </location>
</feature>
<dbReference type="EMBL" id="CALNXI010000344">
    <property type="protein sequence ID" value="CAH3025284.1"/>
    <property type="molecule type" value="Genomic_DNA"/>
</dbReference>
<feature type="transmembrane region" description="Helical" evidence="2">
    <location>
        <begin position="215"/>
        <end position="236"/>
    </location>
</feature>
<keyword evidence="4" id="KW-1185">Reference proteome</keyword>
<dbReference type="Proteomes" id="UP001159427">
    <property type="component" value="Unassembled WGS sequence"/>
</dbReference>
<feature type="transmembrane region" description="Helical" evidence="2">
    <location>
        <begin position="12"/>
        <end position="34"/>
    </location>
</feature>
<reference evidence="3 4" key="1">
    <citation type="submission" date="2022-05" db="EMBL/GenBank/DDBJ databases">
        <authorList>
            <consortium name="Genoscope - CEA"/>
            <person name="William W."/>
        </authorList>
    </citation>
    <scope>NUCLEOTIDE SEQUENCE [LARGE SCALE GENOMIC DNA]</scope>
</reference>
<feature type="transmembrane region" description="Helical" evidence="2">
    <location>
        <begin position="243"/>
        <end position="263"/>
    </location>
</feature>
<comment type="similarity">
    <text evidence="1">Belongs to the TMEM121 family.</text>
</comment>
<organism evidence="3 4">
    <name type="scientific">Porites evermanni</name>
    <dbReference type="NCBI Taxonomy" id="104178"/>
    <lineage>
        <taxon>Eukaryota</taxon>
        <taxon>Metazoa</taxon>
        <taxon>Cnidaria</taxon>
        <taxon>Anthozoa</taxon>
        <taxon>Hexacorallia</taxon>
        <taxon>Scleractinia</taxon>
        <taxon>Fungiina</taxon>
        <taxon>Poritidae</taxon>
        <taxon>Porites</taxon>
    </lineage>
</organism>
<gene>
    <name evidence="3" type="ORF">PEVE_00025540</name>
</gene>
<dbReference type="InterPro" id="IPR032776">
    <property type="entry name" value="CECR6/TMEM121"/>
</dbReference>
<evidence type="ECO:0000313" key="3">
    <source>
        <dbReference type="EMBL" id="CAH3025284.1"/>
    </source>
</evidence>
<protein>
    <submittedName>
        <fullName evidence="3">Uncharacterized protein</fullName>
    </submittedName>
</protein>
<keyword evidence="2" id="KW-0812">Transmembrane</keyword>
<name>A0ABN8M913_9CNID</name>
<comment type="caution">
    <text evidence="3">The sequence shown here is derived from an EMBL/GenBank/DDBJ whole genome shotgun (WGS) entry which is preliminary data.</text>
</comment>
<evidence type="ECO:0000313" key="4">
    <source>
        <dbReference type="Proteomes" id="UP001159427"/>
    </source>
</evidence>
<feature type="transmembrane region" description="Helical" evidence="2">
    <location>
        <begin position="119"/>
        <end position="138"/>
    </location>
</feature>
<proteinExistence type="inferred from homology"/>
<feature type="transmembrane region" description="Helical" evidence="2">
    <location>
        <begin position="46"/>
        <end position="70"/>
    </location>
</feature>
<keyword evidence="2" id="KW-1133">Transmembrane helix</keyword>
<evidence type="ECO:0000256" key="1">
    <source>
        <dbReference type="ARBA" id="ARBA00007711"/>
    </source>
</evidence>
<sequence>MAYAIIKRCGRVLWFILFVIQLGAFVFFQSMGLVNSGWLHSDLERVAIILFLFLYFVIVSALSEILLLVATRTDRFILPQLFFGWKLYIGFVFVPNVMGIFGGIAVYKAEDLQTSGINSLTLTVCATPILLLLLLITADDSFGSRNHRDLVRNLSILMVSDLIDGIEMLDSTLKGNSYGVHKSFLTLGAVMIIVLSSFQMAEYKFVEGELMEQPIYTTTVMRHICVIILNLVFLIVRVKFSRSILIIFKNCMAIILSVIQISYLTQHT</sequence>
<keyword evidence="2" id="KW-0472">Membrane</keyword>
<evidence type="ECO:0000256" key="2">
    <source>
        <dbReference type="SAM" id="Phobius"/>
    </source>
</evidence>
<accession>A0ABN8M913</accession>
<dbReference type="Pfam" id="PF14997">
    <property type="entry name" value="CECR6_TMEM121"/>
    <property type="match status" value="1"/>
</dbReference>